<evidence type="ECO:0000313" key="2">
    <source>
        <dbReference type="EMBL" id="KDM92471.1"/>
    </source>
</evidence>
<dbReference type="STRING" id="1654360.EA58_05890"/>
<dbReference type="AlphaFoldDB" id="A0A066RTL4"/>
<dbReference type="CDD" id="cd00038">
    <property type="entry name" value="CAP_ED"/>
    <property type="match status" value="1"/>
</dbReference>
<dbReference type="EMBL" id="JMIB01000008">
    <property type="protein sequence ID" value="KDM92471.1"/>
    <property type="molecule type" value="Genomic_DNA"/>
</dbReference>
<sequence>MNLTTPHTALYNMLNLLTPIGEKDWAQLQTLAHEVRYRAGEAIFHPGDRTPELRFISQGLACHYYIKPDGTRRNKSFLQTADVASSLSSMYTGEPARFGCEALQDTLCLSLPFTTFRQLCTAHPVWQSASQALLTRLALKKEAREADLLLLSPTELYQQFCAQYPALHQTLPNYHIASYLGISEVSLSRIRARLGVQNAYQRHM</sequence>
<proteinExistence type="predicted"/>
<dbReference type="Pfam" id="PF00027">
    <property type="entry name" value="cNMP_binding"/>
    <property type="match status" value="1"/>
</dbReference>
<gene>
    <name evidence="2" type="ORF">EA58_05890</name>
</gene>
<dbReference type="InterPro" id="IPR000595">
    <property type="entry name" value="cNMP-bd_dom"/>
</dbReference>
<name>A0A066RTL4_9GAMM</name>
<dbReference type="InterPro" id="IPR014710">
    <property type="entry name" value="RmlC-like_jellyroll"/>
</dbReference>
<evidence type="ECO:0000313" key="3">
    <source>
        <dbReference type="Proteomes" id="UP000027192"/>
    </source>
</evidence>
<organism evidence="2 3">
    <name type="scientific">Photobacterium galatheae</name>
    <dbReference type="NCBI Taxonomy" id="1654360"/>
    <lineage>
        <taxon>Bacteria</taxon>
        <taxon>Pseudomonadati</taxon>
        <taxon>Pseudomonadota</taxon>
        <taxon>Gammaproteobacteria</taxon>
        <taxon>Vibrionales</taxon>
        <taxon>Vibrionaceae</taxon>
        <taxon>Photobacterium</taxon>
    </lineage>
</organism>
<dbReference type="InterPro" id="IPR018490">
    <property type="entry name" value="cNMP-bd_dom_sf"/>
</dbReference>
<evidence type="ECO:0000259" key="1">
    <source>
        <dbReference type="PROSITE" id="PS50042"/>
    </source>
</evidence>
<accession>A0A066RTL4</accession>
<dbReference type="Gene3D" id="2.60.120.10">
    <property type="entry name" value="Jelly Rolls"/>
    <property type="match status" value="1"/>
</dbReference>
<comment type="caution">
    <text evidence="2">The sequence shown here is derived from an EMBL/GenBank/DDBJ whole genome shotgun (WGS) entry which is preliminary data.</text>
</comment>
<dbReference type="OrthoDB" id="9798104at2"/>
<dbReference type="PROSITE" id="PS50042">
    <property type="entry name" value="CNMP_BINDING_3"/>
    <property type="match status" value="1"/>
</dbReference>
<dbReference type="Proteomes" id="UP000027192">
    <property type="component" value="Unassembled WGS sequence"/>
</dbReference>
<reference evidence="2 3" key="1">
    <citation type="submission" date="2014-04" db="EMBL/GenBank/DDBJ databases">
        <title>Draft genome sequence of Photobacterium halotolerans S2753: a solonamide, ngercheumicin and holomycin producer.</title>
        <authorList>
            <person name="Machado H.R."/>
            <person name="Gram L."/>
        </authorList>
    </citation>
    <scope>NUCLEOTIDE SEQUENCE [LARGE SCALE GENOMIC DNA]</scope>
    <source>
        <strain evidence="2 3">S2753</strain>
    </source>
</reference>
<dbReference type="RefSeq" id="WP_036750082.1">
    <property type="nucleotide sequence ID" value="NZ_JAGSGC010000001.1"/>
</dbReference>
<protein>
    <recommendedName>
        <fullName evidence="1">Cyclic nucleotide-binding domain-containing protein</fullName>
    </recommendedName>
</protein>
<feature type="domain" description="Cyclic nucleotide-binding" evidence="1">
    <location>
        <begin position="16"/>
        <end position="119"/>
    </location>
</feature>
<keyword evidence="3" id="KW-1185">Reference proteome</keyword>
<dbReference type="SUPFAM" id="SSF51206">
    <property type="entry name" value="cAMP-binding domain-like"/>
    <property type="match status" value="1"/>
</dbReference>